<dbReference type="InterPro" id="IPR036390">
    <property type="entry name" value="WH_DNA-bd_sf"/>
</dbReference>
<dbReference type="Pfam" id="PF03466">
    <property type="entry name" value="LysR_substrate"/>
    <property type="match status" value="1"/>
</dbReference>
<keyword evidence="3" id="KW-0238">DNA-binding</keyword>
<evidence type="ECO:0000313" key="6">
    <source>
        <dbReference type="EMBL" id="EPF70728.1"/>
    </source>
</evidence>
<dbReference type="STRING" id="632955.GCA_000829675_03307"/>
<organism evidence="6 7">
    <name type="scientific">Acinetobacter rudis CIP 110305</name>
    <dbReference type="NCBI Taxonomy" id="421052"/>
    <lineage>
        <taxon>Bacteria</taxon>
        <taxon>Pseudomonadati</taxon>
        <taxon>Pseudomonadota</taxon>
        <taxon>Gammaproteobacteria</taxon>
        <taxon>Moraxellales</taxon>
        <taxon>Moraxellaceae</taxon>
        <taxon>Acinetobacter</taxon>
    </lineage>
</organism>
<feature type="domain" description="HTH lysR-type" evidence="5">
    <location>
        <begin position="11"/>
        <end position="68"/>
    </location>
</feature>
<dbReference type="Gene3D" id="1.10.10.10">
    <property type="entry name" value="Winged helix-like DNA-binding domain superfamily/Winged helix DNA-binding domain"/>
    <property type="match status" value="1"/>
</dbReference>
<dbReference type="HOGENOM" id="CLU_039613_1_0_6"/>
<dbReference type="SUPFAM" id="SSF53850">
    <property type="entry name" value="Periplasmic binding protein-like II"/>
    <property type="match status" value="1"/>
</dbReference>
<dbReference type="OrthoDB" id="5723059at2"/>
<dbReference type="PANTHER" id="PTHR30579:SF7">
    <property type="entry name" value="HTH-TYPE TRANSCRIPTIONAL REGULATOR LRHA-RELATED"/>
    <property type="match status" value="1"/>
</dbReference>
<dbReference type="RefSeq" id="WP_016657347.1">
    <property type="nucleotide sequence ID" value="NZ_KE340354.1"/>
</dbReference>
<dbReference type="Proteomes" id="UP000014568">
    <property type="component" value="Unassembled WGS sequence"/>
</dbReference>
<dbReference type="InterPro" id="IPR036388">
    <property type="entry name" value="WH-like_DNA-bd_sf"/>
</dbReference>
<proteinExistence type="inferred from homology"/>
<name>S3MW87_9GAMM</name>
<dbReference type="PANTHER" id="PTHR30579">
    <property type="entry name" value="TRANSCRIPTIONAL REGULATOR"/>
    <property type="match status" value="1"/>
</dbReference>
<dbReference type="eggNOG" id="COG0583">
    <property type="taxonomic scope" value="Bacteria"/>
</dbReference>
<dbReference type="GO" id="GO:0003677">
    <property type="term" value="F:DNA binding"/>
    <property type="evidence" value="ECO:0007669"/>
    <property type="project" value="UniProtKB-KW"/>
</dbReference>
<accession>S3MW87</accession>
<comment type="similarity">
    <text evidence="1">Belongs to the LysR transcriptional regulatory family.</text>
</comment>
<dbReference type="Pfam" id="PF00126">
    <property type="entry name" value="HTH_1"/>
    <property type="match status" value="1"/>
</dbReference>
<dbReference type="PATRIC" id="fig|421052.3.peg.2901"/>
<dbReference type="PROSITE" id="PS50931">
    <property type="entry name" value="HTH_LYSR"/>
    <property type="match status" value="1"/>
</dbReference>
<evidence type="ECO:0000256" key="4">
    <source>
        <dbReference type="ARBA" id="ARBA00023163"/>
    </source>
</evidence>
<dbReference type="GO" id="GO:0003700">
    <property type="term" value="F:DNA-binding transcription factor activity"/>
    <property type="evidence" value="ECO:0007669"/>
    <property type="project" value="InterPro"/>
</dbReference>
<evidence type="ECO:0000259" key="5">
    <source>
        <dbReference type="PROSITE" id="PS50931"/>
    </source>
</evidence>
<protein>
    <recommendedName>
        <fullName evidence="5">HTH lysR-type domain-containing protein</fullName>
    </recommendedName>
</protein>
<evidence type="ECO:0000256" key="3">
    <source>
        <dbReference type="ARBA" id="ARBA00023125"/>
    </source>
</evidence>
<evidence type="ECO:0000313" key="7">
    <source>
        <dbReference type="Proteomes" id="UP000014568"/>
    </source>
</evidence>
<keyword evidence="2" id="KW-0805">Transcription regulation</keyword>
<gene>
    <name evidence="6" type="ORF">F945_02972</name>
</gene>
<dbReference type="Gene3D" id="3.40.190.10">
    <property type="entry name" value="Periplasmic binding protein-like II"/>
    <property type="match status" value="2"/>
</dbReference>
<evidence type="ECO:0000256" key="1">
    <source>
        <dbReference type="ARBA" id="ARBA00009437"/>
    </source>
</evidence>
<sequence length="296" mass="33638">MNNIATVPINLDMDALRAFVKGIELGNFNLAAQYLCRSPAAISAQLKKLEQQTGCKLLRKQGRSLELTPNGELLLSYAKNILENNDTVLLKLKQNVASGIIKFGLQEDFSESTLQQLIAQFMLQHPNIQFQIQVDRNFNLIDKVNKQELDLALVWNHGSMINNFEDLQTLKTQWLYCPKENIEKILKAKTSIPLILLQQPCLLRQMALQLLEENGIPWHIAYECNSAQALWPAVRAGIGISLRSVFNIPSDIEILEDEYLPKLNPLTYGLYLSTVNKKSSIVQSFQNYIKENLKLK</sequence>
<evidence type="ECO:0000256" key="2">
    <source>
        <dbReference type="ARBA" id="ARBA00023015"/>
    </source>
</evidence>
<dbReference type="InterPro" id="IPR050176">
    <property type="entry name" value="LTTR"/>
</dbReference>
<dbReference type="AlphaFoldDB" id="S3MW87"/>
<comment type="caution">
    <text evidence="6">The sequence shown here is derived from an EMBL/GenBank/DDBJ whole genome shotgun (WGS) entry which is preliminary data.</text>
</comment>
<dbReference type="SUPFAM" id="SSF46785">
    <property type="entry name" value="Winged helix' DNA-binding domain"/>
    <property type="match status" value="1"/>
</dbReference>
<dbReference type="InterPro" id="IPR005119">
    <property type="entry name" value="LysR_subst-bd"/>
</dbReference>
<reference evidence="6 7" key="1">
    <citation type="submission" date="2013-06" db="EMBL/GenBank/DDBJ databases">
        <title>The Genome Sequence of Acinetobacter rudis CIP 110305.</title>
        <authorList>
            <consortium name="The Broad Institute Genome Sequencing Platform"/>
            <consortium name="The Broad Institute Genome Sequencing Center for Infectious Disease"/>
            <person name="Cerqueira G."/>
            <person name="Feldgarden M."/>
            <person name="Courvalin P."/>
            <person name="Perichon B."/>
            <person name="Grillot-Courvalin C."/>
            <person name="Clermont D."/>
            <person name="Rocha E."/>
            <person name="Yoon E.-J."/>
            <person name="Nemec A."/>
            <person name="Young S.K."/>
            <person name="Zeng Q."/>
            <person name="Gargeya S."/>
            <person name="Fitzgerald M."/>
            <person name="Abouelleil A."/>
            <person name="Alvarado L."/>
            <person name="Berlin A.M."/>
            <person name="Chapman S.B."/>
            <person name="Dewar J."/>
            <person name="Goldberg J."/>
            <person name="Griggs A."/>
            <person name="Gujja S."/>
            <person name="Hansen M."/>
            <person name="Howarth C."/>
            <person name="Imamovic A."/>
            <person name="Larimer J."/>
            <person name="McCowan C."/>
            <person name="Murphy C."/>
            <person name="Pearson M."/>
            <person name="Priest M."/>
            <person name="Roberts A."/>
            <person name="Saif S."/>
            <person name="Shea T."/>
            <person name="Sykes S."/>
            <person name="Wortman J."/>
            <person name="Nusbaum C."/>
            <person name="Birren B."/>
        </authorList>
    </citation>
    <scope>NUCLEOTIDE SEQUENCE [LARGE SCALE GENOMIC DNA]</scope>
    <source>
        <strain evidence="6 7">CIP 110305</strain>
    </source>
</reference>
<dbReference type="EMBL" id="ATGI01000036">
    <property type="protein sequence ID" value="EPF70728.1"/>
    <property type="molecule type" value="Genomic_DNA"/>
</dbReference>
<dbReference type="InterPro" id="IPR000847">
    <property type="entry name" value="LysR_HTH_N"/>
</dbReference>
<keyword evidence="4" id="KW-0804">Transcription</keyword>
<keyword evidence="7" id="KW-1185">Reference proteome</keyword>